<dbReference type="EMBL" id="AAGOCF010000035">
    <property type="protein sequence ID" value="EBQ1640055.1"/>
    <property type="molecule type" value="Genomic_DNA"/>
</dbReference>
<reference evidence="5" key="2">
    <citation type="submission" date="2019-10" db="EMBL/GenBank/DDBJ databases">
        <authorList>
            <consortium name="PulseNet: The National Subtyping Network for Foodborne Disease Surveillance"/>
            <person name="Tarr C.L."/>
            <person name="Trees E."/>
            <person name="Katz L.S."/>
            <person name="Carleton-Romer H.A."/>
            <person name="Stroika S."/>
            <person name="Kucerova Z."/>
            <person name="Roache K.F."/>
            <person name="Sabol A.L."/>
            <person name="Besser J."/>
            <person name="Gerner-Smidt P."/>
        </authorList>
    </citation>
    <scope>NUCLEOTIDE SEQUENCE</scope>
    <source>
        <strain evidence="3">PNUSAS008999</strain>
        <strain evidence="4">PNUSAS101002</strain>
        <strain evidence="6">PNUSAS107751</strain>
        <strain evidence="5">PNUSAS110066</strain>
    </source>
</reference>
<accession>A0A5U4S701</accession>
<reference evidence="2" key="1">
    <citation type="submission" date="2018-07" db="EMBL/GenBank/DDBJ databases">
        <authorList>
            <consortium name="GenomeTrakr network: Whole genome sequencing for foodborne pathogen traceback"/>
        </authorList>
    </citation>
    <scope>NUCLEOTIDE SEQUENCE</scope>
    <source>
        <strain evidence="2">CFSAN046215</strain>
    </source>
</reference>
<proteinExistence type="predicted"/>
<feature type="domain" description="IraD/Gp25-like" evidence="1">
    <location>
        <begin position="39"/>
        <end position="143"/>
    </location>
</feature>
<organism evidence="2">
    <name type="scientific">Salmonella enterica</name>
    <name type="common">Salmonella choleraesuis</name>
    <dbReference type="NCBI Taxonomy" id="28901"/>
    <lineage>
        <taxon>Bacteria</taxon>
        <taxon>Pseudomonadati</taxon>
        <taxon>Pseudomonadota</taxon>
        <taxon>Gammaproteobacteria</taxon>
        <taxon>Enterobacterales</taxon>
        <taxon>Enterobacteriaceae</taxon>
        <taxon>Salmonella</taxon>
    </lineage>
</organism>
<name>A0A5U4S701_SALER</name>
<evidence type="ECO:0000313" key="3">
    <source>
        <dbReference type="EMBL" id="EBR3698523.1"/>
    </source>
</evidence>
<evidence type="ECO:0000313" key="2">
    <source>
        <dbReference type="EMBL" id="EBQ1640055.1"/>
    </source>
</evidence>
<dbReference type="AlphaFoldDB" id="A0A5U4S701"/>
<dbReference type="EMBL" id="AAGSAP010000026">
    <property type="protein sequence ID" value="EBR3698523.1"/>
    <property type="molecule type" value="Genomic_DNA"/>
</dbReference>
<evidence type="ECO:0000313" key="6">
    <source>
        <dbReference type="EMBL" id="EDJ4847273.1"/>
    </source>
</evidence>
<dbReference type="EMBL" id="AAMHLL010000058">
    <property type="protein sequence ID" value="EDH3820635.1"/>
    <property type="molecule type" value="Genomic_DNA"/>
</dbReference>
<sequence>MSTSRFTPANHLLPPLFDRLCDNAPYQKIDRDISVTPVQLKEIIRRDLSFLLNTISHEGDIDARRYPQAAASVLNYGLPPLAGSFMYEHKWDDISEAIRRAIIRFEPRLNAATLRVTPLLDEARQGSYNTLQFEIRGQILTQPYPTEFLVRSALDMELSRITFF</sequence>
<dbReference type="EMBL" id="AAMOLN010000005">
    <property type="protein sequence ID" value="EDJ4847273.1"/>
    <property type="molecule type" value="Genomic_DNA"/>
</dbReference>
<comment type="caution">
    <text evidence="2">The sequence shown here is derived from an EMBL/GenBank/DDBJ whole genome shotgun (WGS) entry which is preliminary data.</text>
</comment>
<gene>
    <name evidence="2" type="primary">tssE</name>
    <name evidence="2" type="ORF">A0211_22650</name>
    <name evidence="3" type="ORF">B2O44_22430</name>
    <name evidence="4" type="ORF">F6G05_22800</name>
    <name evidence="5" type="ORF">GDE03_21745</name>
    <name evidence="6" type="ORF">GE747_09610</name>
</gene>
<dbReference type="SUPFAM" id="SSF160719">
    <property type="entry name" value="gpW/gp25-like"/>
    <property type="match status" value="1"/>
</dbReference>
<evidence type="ECO:0000313" key="4">
    <source>
        <dbReference type="EMBL" id="ECX4343949.1"/>
    </source>
</evidence>
<dbReference type="RefSeq" id="WP_000108004.1">
    <property type="nucleotide sequence ID" value="NZ_MXQR01000033.1"/>
</dbReference>
<dbReference type="EMBL" id="AALAGJ010000026">
    <property type="protein sequence ID" value="ECX4343949.1"/>
    <property type="molecule type" value="Genomic_DNA"/>
</dbReference>
<dbReference type="PANTHER" id="PTHR38595">
    <property type="entry name" value="CYTOPLASMIC PROTEIN-RELATED"/>
    <property type="match status" value="1"/>
</dbReference>
<protein>
    <submittedName>
        <fullName evidence="2">Type VI secretion system baseplate subunit TssE</fullName>
    </submittedName>
</protein>
<dbReference type="Gene3D" id="3.10.450.40">
    <property type="match status" value="1"/>
</dbReference>
<evidence type="ECO:0000259" key="1">
    <source>
        <dbReference type="Pfam" id="PF04965"/>
    </source>
</evidence>
<evidence type="ECO:0000313" key="5">
    <source>
        <dbReference type="EMBL" id="EDH3820635.1"/>
    </source>
</evidence>
<dbReference type="Pfam" id="PF04965">
    <property type="entry name" value="GPW_gp25"/>
    <property type="match status" value="1"/>
</dbReference>
<dbReference type="PANTHER" id="PTHR38595:SF1">
    <property type="entry name" value="TYPE VI SECRETION SYSTEM COMPONENT TSSE1"/>
    <property type="match status" value="1"/>
</dbReference>
<dbReference type="InterPro" id="IPR017737">
    <property type="entry name" value="TssE1-like"/>
</dbReference>
<dbReference type="NCBIfam" id="TIGR03357">
    <property type="entry name" value="VI_zyme"/>
    <property type="match status" value="1"/>
</dbReference>
<dbReference type="InterPro" id="IPR007048">
    <property type="entry name" value="IraD/Gp25-like"/>
</dbReference>
<dbReference type="InterPro" id="IPR053176">
    <property type="entry name" value="T6SS_TssE1-like"/>
</dbReference>